<dbReference type="AlphaFoldDB" id="A0A0F9IRC1"/>
<protein>
    <submittedName>
        <fullName evidence="1">Uncharacterized protein</fullName>
    </submittedName>
</protein>
<proteinExistence type="predicted"/>
<sequence>MVSIPVKSIYKSNAGMNWNTAGSDTGGSGTGTGPYANTVADISFTALDSNSSVDSRPLPHGAGFALRRFDLRTNVINLVEDARDELGYAIGARIDITIAAKFGTGDGLTFAQSGTRGAIQLYGGDATTDATLTTGDVLTTDLIADGARYLKGTENWYRDTGSGKRGTFALDTSVLKNGWMNTRDDPYVLFVGPAQEATLRKDSQFVNAAEYGTDEVVQNGEIGKYLGIRIVVTNHVESFAASATGPDDSAVAGGLAGGMTRCILFKGKQAMALVWGMQPVVEVTPWAISDQMLVTVWSYYDIVMLHSDAVVNIDVSNT</sequence>
<dbReference type="EMBL" id="LAZR01011775">
    <property type="protein sequence ID" value="KKM59923.1"/>
    <property type="molecule type" value="Genomic_DNA"/>
</dbReference>
<dbReference type="NCBIfam" id="TIGR04387">
    <property type="entry name" value="capsid_maj_N4"/>
    <property type="match status" value="1"/>
</dbReference>
<comment type="caution">
    <text evidence="1">The sequence shown here is derived from an EMBL/GenBank/DDBJ whole genome shotgun (WGS) entry which is preliminary data.</text>
</comment>
<accession>A0A0F9IRC1</accession>
<name>A0A0F9IRC1_9ZZZZ</name>
<evidence type="ECO:0000313" key="1">
    <source>
        <dbReference type="EMBL" id="KKM59923.1"/>
    </source>
</evidence>
<reference evidence="1" key="1">
    <citation type="journal article" date="2015" name="Nature">
        <title>Complex archaea that bridge the gap between prokaryotes and eukaryotes.</title>
        <authorList>
            <person name="Spang A."/>
            <person name="Saw J.H."/>
            <person name="Jorgensen S.L."/>
            <person name="Zaremba-Niedzwiedzka K."/>
            <person name="Martijn J."/>
            <person name="Lind A.E."/>
            <person name="van Eijk R."/>
            <person name="Schleper C."/>
            <person name="Guy L."/>
            <person name="Ettema T.J."/>
        </authorList>
    </citation>
    <scope>NUCLEOTIDE SEQUENCE</scope>
</reference>
<organism evidence="1">
    <name type="scientific">marine sediment metagenome</name>
    <dbReference type="NCBI Taxonomy" id="412755"/>
    <lineage>
        <taxon>unclassified sequences</taxon>
        <taxon>metagenomes</taxon>
        <taxon>ecological metagenomes</taxon>
    </lineage>
</organism>
<gene>
    <name evidence="1" type="ORF">LCGC14_1547060</name>
</gene>